<evidence type="ECO:0000313" key="2">
    <source>
        <dbReference type="EMBL" id="NEL56088.1"/>
    </source>
</evidence>
<evidence type="ECO:0000313" key="3">
    <source>
        <dbReference type="Proteomes" id="UP000470470"/>
    </source>
</evidence>
<comment type="caution">
    <text evidence="2">The sequence shown here is derived from an EMBL/GenBank/DDBJ whole genome shotgun (WGS) entry which is preliminary data.</text>
</comment>
<keyword evidence="3" id="KW-1185">Reference proteome</keyword>
<protein>
    <submittedName>
        <fullName evidence="2">Uncharacterized protein</fullName>
    </submittedName>
</protein>
<evidence type="ECO:0000256" key="1">
    <source>
        <dbReference type="SAM" id="MobiDB-lite"/>
    </source>
</evidence>
<sequence>MKQQLLLMAAALAMCGIVVWALSLQPEPDERVGVPPVAESGDDRLADLDLGPSTARPGAGAEPEVAWVDGGAYLAVTAPGSSSCPVGPQRVEAEGQQLTVTLGPLYPGERDCTADLGPHVTVVEVPAGLDPDRPVTVLLDGARRTLPPV</sequence>
<reference evidence="2 3" key="1">
    <citation type="submission" date="2020-02" db="EMBL/GenBank/DDBJ databases">
        <title>The whole genome sequence of CPCC 205119.</title>
        <authorList>
            <person name="Jiang Z."/>
        </authorList>
    </citation>
    <scope>NUCLEOTIDE SEQUENCE [LARGE SCALE GENOMIC DNA]</scope>
    <source>
        <strain evidence="2 3">CPCC 205119</strain>
    </source>
</reference>
<dbReference type="EMBL" id="JAAGWK010000030">
    <property type="protein sequence ID" value="NEL56088.1"/>
    <property type="molecule type" value="Genomic_DNA"/>
</dbReference>
<dbReference type="RefSeq" id="WP_152727305.1">
    <property type="nucleotide sequence ID" value="NZ_JAABOZ010000001.1"/>
</dbReference>
<feature type="region of interest" description="Disordered" evidence="1">
    <location>
        <begin position="31"/>
        <end position="61"/>
    </location>
</feature>
<organism evidence="2 3">
    <name type="scientific">Goekera deserti</name>
    <dbReference type="NCBI Taxonomy" id="2497753"/>
    <lineage>
        <taxon>Bacteria</taxon>
        <taxon>Bacillati</taxon>
        <taxon>Actinomycetota</taxon>
        <taxon>Actinomycetes</taxon>
        <taxon>Geodermatophilales</taxon>
        <taxon>Geodermatophilaceae</taxon>
        <taxon>Goekera</taxon>
    </lineage>
</organism>
<dbReference type="AlphaFoldDB" id="A0A7K3WHX4"/>
<gene>
    <name evidence="2" type="ORF">G1H19_19115</name>
</gene>
<name>A0A7K3WHX4_9ACTN</name>
<proteinExistence type="predicted"/>
<accession>A0A7K3WHX4</accession>
<dbReference type="Proteomes" id="UP000470470">
    <property type="component" value="Unassembled WGS sequence"/>
</dbReference>